<evidence type="ECO:0000256" key="1">
    <source>
        <dbReference type="SAM" id="SignalP"/>
    </source>
</evidence>
<feature type="signal peptide" evidence="1">
    <location>
        <begin position="1"/>
        <end position="18"/>
    </location>
</feature>
<protein>
    <submittedName>
        <fullName evidence="2">Uncharacterized protein</fullName>
    </submittedName>
</protein>
<evidence type="ECO:0000313" key="2">
    <source>
        <dbReference type="EMBL" id="KAI1861864.1"/>
    </source>
</evidence>
<dbReference type="EMBL" id="JAFIMR010000028">
    <property type="protein sequence ID" value="KAI1861864.1"/>
    <property type="molecule type" value="Genomic_DNA"/>
</dbReference>
<sequence>MLTLFSTGASLALGLGLGASGGGETQPGSSTPLDCQVAQKLDLKPKADCQYTWEHWFDENILWYVVRIEASGQDTAGGFQGIYDNIQGECGHAPGCDPSNPQWCGNNMMWNSRELNDRKLYGLEAAYKIDDWIPGDDQTTCITTAIRKASCGVDLDFVNGKCYKKEGSFSVPYHVD</sequence>
<dbReference type="AlphaFoldDB" id="A0A9Q0AMQ8"/>
<gene>
    <name evidence="2" type="ORF">JX265_009367</name>
</gene>
<comment type="caution">
    <text evidence="2">The sequence shown here is derived from an EMBL/GenBank/DDBJ whole genome shotgun (WGS) entry which is preliminary data.</text>
</comment>
<keyword evidence="3" id="KW-1185">Reference proteome</keyword>
<dbReference type="Proteomes" id="UP000829685">
    <property type="component" value="Unassembled WGS sequence"/>
</dbReference>
<reference evidence="2" key="1">
    <citation type="submission" date="2021-03" db="EMBL/GenBank/DDBJ databases">
        <title>Revisited historic fungal species revealed as producer of novel bioactive compounds through whole genome sequencing and comparative genomics.</title>
        <authorList>
            <person name="Vignolle G.A."/>
            <person name="Hochenegger N."/>
            <person name="Mach R.L."/>
            <person name="Mach-Aigner A.R."/>
            <person name="Javad Rahimi M."/>
            <person name="Salim K.A."/>
            <person name="Chan C.M."/>
            <person name="Lim L.B.L."/>
            <person name="Cai F."/>
            <person name="Druzhinina I.S."/>
            <person name="U'Ren J.M."/>
            <person name="Derntl C."/>
        </authorList>
    </citation>
    <scope>NUCLEOTIDE SEQUENCE</scope>
    <source>
        <strain evidence="2">TUCIM 5799</strain>
    </source>
</reference>
<keyword evidence="1" id="KW-0732">Signal</keyword>
<feature type="chain" id="PRO_5040117424" evidence="1">
    <location>
        <begin position="19"/>
        <end position="176"/>
    </location>
</feature>
<name>A0A9Q0AMQ8_9PEZI</name>
<evidence type="ECO:0000313" key="3">
    <source>
        <dbReference type="Proteomes" id="UP000829685"/>
    </source>
</evidence>
<proteinExistence type="predicted"/>
<organism evidence="2 3">
    <name type="scientific">Neoarthrinium moseri</name>
    <dbReference type="NCBI Taxonomy" id="1658444"/>
    <lineage>
        <taxon>Eukaryota</taxon>
        <taxon>Fungi</taxon>
        <taxon>Dikarya</taxon>
        <taxon>Ascomycota</taxon>
        <taxon>Pezizomycotina</taxon>
        <taxon>Sordariomycetes</taxon>
        <taxon>Xylariomycetidae</taxon>
        <taxon>Amphisphaeriales</taxon>
        <taxon>Apiosporaceae</taxon>
        <taxon>Neoarthrinium</taxon>
    </lineage>
</organism>
<accession>A0A9Q0AMQ8</accession>